<feature type="compositionally biased region" description="Basic and acidic residues" evidence="1">
    <location>
        <begin position="453"/>
        <end position="472"/>
    </location>
</feature>
<dbReference type="OrthoDB" id="3889159at2"/>
<dbReference type="STRING" id="1329250.WOSG25_110730"/>
<feature type="region of interest" description="Disordered" evidence="1">
    <location>
        <begin position="453"/>
        <end position="488"/>
    </location>
</feature>
<protein>
    <submittedName>
        <fullName evidence="2">Uncharacterized protein</fullName>
    </submittedName>
</protein>
<dbReference type="NCBIfam" id="NF041498">
    <property type="entry name" value="MobP2"/>
    <property type="match status" value="1"/>
</dbReference>
<name>A0A069CUV4_WEIOS</name>
<evidence type="ECO:0000256" key="1">
    <source>
        <dbReference type="SAM" id="MobiDB-lite"/>
    </source>
</evidence>
<dbReference type="InterPro" id="IPR048101">
    <property type="entry name" value="MobP2"/>
</dbReference>
<evidence type="ECO:0000313" key="3">
    <source>
        <dbReference type="Proteomes" id="UP000030643"/>
    </source>
</evidence>
<sequence>MAKTGGYAKFKLGESSKGSVILPTAFVTANTANSKGQRYSNLIDLYAEKNSKVTEANNMIKDAWEKNTEYDTESEVKLGYATRASATNEEHPLFNSNSLNLSDEEVQKLKTDLDTAQDNGNTLVEMAFSIRGDWLYENGLYDPTTNSINQTALKQAEQKVVQNIFDKGFPKPLGEKEDDVVWFGVIHQDTDHLNMHLWFAKKSKETRPEMLYKDGEPKGAMKLSVIDQTKRRFMSDLMNSAEKEKRAEIYKAVGEAQKNVKLNFESLMSTDSKISAGLQRIWDQLPKDLAGKWQVGNSNFKFNLDIASSKSNSGMSKMLAANLQTAKLIDDIFEGPMAEMYGEFLSEAKKIDGLNVKDYGKGSGKAKWSENRLERLKKEIANSIYREFNNSVKNGDLKITDKEIGNVDKLMFSQKKSQTHSDKAKSIEEKNNHSSKKLYIPNVTSQIKRSIRDLTREARDEAKATRKLMQNEEREETEIEQENRGLTR</sequence>
<keyword evidence="3" id="KW-1185">Reference proteome</keyword>
<dbReference type="Pfam" id="PF18555">
    <property type="entry name" value="MobL"/>
    <property type="match status" value="1"/>
</dbReference>
<organism evidence="2 3">
    <name type="scientific">Weissella oryzae (strain DSM 25784 / JCM 18191 / LMG 30913 / SG25)</name>
    <dbReference type="NCBI Taxonomy" id="1329250"/>
    <lineage>
        <taxon>Bacteria</taxon>
        <taxon>Bacillati</taxon>
        <taxon>Bacillota</taxon>
        <taxon>Bacilli</taxon>
        <taxon>Lactobacillales</taxon>
        <taxon>Lactobacillaceae</taxon>
        <taxon>Weissella</taxon>
    </lineage>
</organism>
<dbReference type="Proteomes" id="UP000030643">
    <property type="component" value="Unassembled WGS sequence"/>
</dbReference>
<gene>
    <name evidence="2" type="ORF">WOSG25_110730</name>
</gene>
<dbReference type="eggNOG" id="ENOG5030I1U">
    <property type="taxonomic scope" value="Bacteria"/>
</dbReference>
<dbReference type="AlphaFoldDB" id="A0A069CUV4"/>
<evidence type="ECO:0000313" key="2">
    <source>
        <dbReference type="EMBL" id="GAK31595.1"/>
    </source>
</evidence>
<dbReference type="RefSeq" id="WP_052348602.1">
    <property type="nucleotide sequence ID" value="NZ_DF820494.1"/>
</dbReference>
<feature type="compositionally biased region" description="Basic and acidic residues" evidence="1">
    <location>
        <begin position="419"/>
        <end position="432"/>
    </location>
</feature>
<accession>A0A069CUV4</accession>
<dbReference type="EMBL" id="DF820494">
    <property type="protein sequence ID" value="GAK31595.1"/>
    <property type="molecule type" value="Genomic_DNA"/>
</dbReference>
<dbReference type="InterPro" id="IPR041073">
    <property type="entry name" value="MobL"/>
</dbReference>
<reference evidence="3" key="1">
    <citation type="journal article" date="2014" name="Genome Announc.">
        <title>Draft genome sequence of Weissella oryzae SG25T, isolated from fermented rice grains.</title>
        <authorList>
            <person name="Tanizawa Y."/>
            <person name="Fujisawa T."/>
            <person name="Mochizuki T."/>
            <person name="Kaminuma E."/>
            <person name="Suzuki Y."/>
            <person name="Nakamura Y."/>
            <person name="Tohno M."/>
        </authorList>
    </citation>
    <scope>NUCLEOTIDE SEQUENCE [LARGE SCALE GENOMIC DNA]</scope>
    <source>
        <strain evidence="3">DSM 25784 / JCM 18191 / LMG 30913 / SG25</strain>
    </source>
</reference>
<proteinExistence type="predicted"/>
<feature type="region of interest" description="Disordered" evidence="1">
    <location>
        <begin position="414"/>
        <end position="435"/>
    </location>
</feature>